<dbReference type="Gene3D" id="2.60.40.10">
    <property type="entry name" value="Immunoglobulins"/>
    <property type="match status" value="4"/>
</dbReference>
<keyword evidence="5 10" id="KW-0472">Membrane</keyword>
<evidence type="ECO:0000256" key="10">
    <source>
        <dbReference type="SAM" id="Phobius"/>
    </source>
</evidence>
<dbReference type="Pfam" id="PF00041">
    <property type="entry name" value="fn3"/>
    <property type="match status" value="2"/>
</dbReference>
<keyword evidence="6" id="KW-1015">Disulfide bond</keyword>
<organism evidence="13 14">
    <name type="scientific">Haplochromis burtoni</name>
    <name type="common">Burton's mouthbrooder</name>
    <name type="synonym">Chromis burtoni</name>
    <dbReference type="NCBI Taxonomy" id="8153"/>
    <lineage>
        <taxon>Eukaryota</taxon>
        <taxon>Metazoa</taxon>
        <taxon>Chordata</taxon>
        <taxon>Craniata</taxon>
        <taxon>Vertebrata</taxon>
        <taxon>Euteleostomi</taxon>
        <taxon>Actinopterygii</taxon>
        <taxon>Neopterygii</taxon>
        <taxon>Teleostei</taxon>
        <taxon>Neoteleostei</taxon>
        <taxon>Acanthomorphata</taxon>
        <taxon>Ovalentaria</taxon>
        <taxon>Cichlomorphae</taxon>
        <taxon>Cichliformes</taxon>
        <taxon>Cichlidae</taxon>
        <taxon>African cichlids</taxon>
        <taxon>Pseudocrenilabrinae</taxon>
        <taxon>Haplochromini</taxon>
        <taxon>Haplochromis</taxon>
    </lineage>
</organism>
<dbReference type="RefSeq" id="XP_014193330.1">
    <property type="nucleotide sequence ID" value="XM_014337844.2"/>
</dbReference>
<name>A0A3Q2X6X9_HAPBU</name>
<dbReference type="PANTHER" id="PTHR23037">
    <property type="entry name" value="CYTOKINE RECEPTOR"/>
    <property type="match status" value="1"/>
</dbReference>
<evidence type="ECO:0000256" key="6">
    <source>
        <dbReference type="ARBA" id="ARBA00023157"/>
    </source>
</evidence>
<feature type="domain" description="Fibronectin type-III" evidence="12">
    <location>
        <begin position="327"/>
        <end position="414"/>
    </location>
</feature>
<dbReference type="SUPFAM" id="SSF49265">
    <property type="entry name" value="Fibronectin type III"/>
    <property type="match status" value="3"/>
</dbReference>
<dbReference type="SMART" id="SM00060">
    <property type="entry name" value="FN3"/>
    <property type="match status" value="3"/>
</dbReference>
<feature type="transmembrane region" description="Helical" evidence="10">
    <location>
        <begin position="513"/>
        <end position="537"/>
    </location>
</feature>
<dbReference type="Ensembl" id="ENSHBUT00000031234.1">
    <property type="protein sequence ID" value="ENSHBUP00000035494.1"/>
    <property type="gene ID" value="ENSHBUG00000023720.1"/>
</dbReference>
<evidence type="ECO:0000313" key="14">
    <source>
        <dbReference type="Proteomes" id="UP000264840"/>
    </source>
</evidence>
<evidence type="ECO:0000256" key="2">
    <source>
        <dbReference type="ARBA" id="ARBA00022692"/>
    </source>
</evidence>
<accession>A0A3Q2X6X9</accession>
<evidence type="ECO:0000256" key="5">
    <source>
        <dbReference type="ARBA" id="ARBA00023136"/>
    </source>
</evidence>
<evidence type="ECO:0000256" key="9">
    <source>
        <dbReference type="SAM" id="MobiDB-lite"/>
    </source>
</evidence>
<keyword evidence="3 11" id="KW-0732">Signal</keyword>
<feature type="compositionally biased region" description="Polar residues" evidence="9">
    <location>
        <begin position="639"/>
        <end position="662"/>
    </location>
</feature>
<keyword evidence="2 10" id="KW-0812">Transmembrane</keyword>
<dbReference type="CDD" id="cd00063">
    <property type="entry name" value="FN3"/>
    <property type="match status" value="2"/>
</dbReference>
<dbReference type="PROSITE" id="PS50853">
    <property type="entry name" value="FN3"/>
    <property type="match status" value="2"/>
</dbReference>
<dbReference type="GeneID" id="102307777"/>
<dbReference type="GO" id="GO:0009897">
    <property type="term" value="C:external side of plasma membrane"/>
    <property type="evidence" value="ECO:0007669"/>
    <property type="project" value="TreeGrafter"/>
</dbReference>
<feature type="chain" id="PRO_5018552254" evidence="11">
    <location>
        <begin position="19"/>
        <end position="701"/>
    </location>
</feature>
<dbReference type="InterPro" id="IPR036116">
    <property type="entry name" value="FN3_sf"/>
</dbReference>
<keyword evidence="4 10" id="KW-1133">Transmembrane helix</keyword>
<keyword evidence="14" id="KW-1185">Reference proteome</keyword>
<dbReference type="PANTHER" id="PTHR23037:SF35">
    <property type="entry name" value="FIBRONECTIN TYPE-III DOMAIN-CONTAINING PROTEIN"/>
    <property type="match status" value="1"/>
</dbReference>
<evidence type="ECO:0000259" key="12">
    <source>
        <dbReference type="PROSITE" id="PS50853"/>
    </source>
</evidence>
<reference evidence="13" key="2">
    <citation type="submission" date="2025-09" db="UniProtKB">
        <authorList>
            <consortium name="Ensembl"/>
        </authorList>
    </citation>
    <scope>IDENTIFICATION</scope>
</reference>
<evidence type="ECO:0000256" key="8">
    <source>
        <dbReference type="ARBA" id="ARBA00023180"/>
    </source>
</evidence>
<dbReference type="GeneTree" id="ENSGT00940000155603"/>
<evidence type="ECO:0000256" key="7">
    <source>
        <dbReference type="ARBA" id="ARBA00023170"/>
    </source>
</evidence>
<protein>
    <submittedName>
        <fullName evidence="13">Interleukin-6 receptor subunit beta-like</fullName>
    </submittedName>
</protein>
<sequence length="701" mass="78033">MYTFQLVFILAGISSIRAAAKPRNISCVHYKLNQEESGGLDSLTCTWEHHMNPPVNYAVESVFHKQKEILQCHSKKTTCTLTELFTLRDDNITVTVKATTHHWNVSSEPRTFALHDISKSLPPKDLEVADSAGSLSVKWRRLSPLEPGRCEVKCRKVLAGGEIVECDHSETGNNTRPYCLLNDEANGSIMINNVDSCTTYGFSVRCVLGKAIWSDWSKEKLHVTKLNKNHVNLHLWRKVSELEENGLRKVRVMWKGIPKDCGGTFDYTIKQTHDSEHMTGGNYTFCGNTTCDVVVNQDAHRINLTVFQNKEVLVVKSVYVPAVGESLPQVTNIQTLSEDKVIKVSWMAPIQPVSGYKIDWTQDGSQYHWKESEYTNVTLSGLQEKKPYNITVTPLFDDKTGQGTKVLHVCSSFGDPDSIAITVVPSYRQAFVSWNTKSQKECSGAVQSYTVNYYKTQDVLYLTVTVDNKTRNVSLKDLSPDTQYTVNVDARALTGISTSSDEKFTTTKFDPGLVTPLSVAGSVIIFLVLFLGLCVAVQWKKFQEKPVPNPALSSVGVWASQSQQKGICFQPFRNPSESHCDTVYPEKAQSTSTPSLVTGYDTNTASEYIVDYANSGMTLGLYTEDESPVEPAKTPPSPGESTALISSDSSTANPYRSQSSVESPVPETEKLSKHVPVKQQERALLKTIYVTLDMIEQDHKR</sequence>
<feature type="region of interest" description="Disordered" evidence="9">
    <location>
        <begin position="625"/>
        <end position="676"/>
    </location>
</feature>
<evidence type="ECO:0000256" key="3">
    <source>
        <dbReference type="ARBA" id="ARBA00022729"/>
    </source>
</evidence>
<evidence type="ECO:0000256" key="11">
    <source>
        <dbReference type="SAM" id="SignalP"/>
    </source>
</evidence>
<evidence type="ECO:0000256" key="1">
    <source>
        <dbReference type="ARBA" id="ARBA00004479"/>
    </source>
</evidence>
<proteinExistence type="predicted"/>
<keyword evidence="7" id="KW-0675">Receptor</keyword>
<reference evidence="13" key="1">
    <citation type="submission" date="2025-08" db="UniProtKB">
        <authorList>
            <consortium name="Ensembl"/>
        </authorList>
    </citation>
    <scope>IDENTIFICATION</scope>
</reference>
<evidence type="ECO:0000256" key="4">
    <source>
        <dbReference type="ARBA" id="ARBA00022989"/>
    </source>
</evidence>
<dbReference type="AlphaFoldDB" id="A0A3Q2X6X9"/>
<dbReference type="Proteomes" id="UP000264840">
    <property type="component" value="Unplaced"/>
</dbReference>
<keyword evidence="8" id="KW-0325">Glycoprotein</keyword>
<feature type="signal peptide" evidence="11">
    <location>
        <begin position="1"/>
        <end position="18"/>
    </location>
</feature>
<dbReference type="InterPro" id="IPR013783">
    <property type="entry name" value="Ig-like_fold"/>
</dbReference>
<comment type="subcellular location">
    <subcellularLocation>
        <location evidence="1">Membrane</location>
        <topology evidence="1">Single-pass type I membrane protein</topology>
    </subcellularLocation>
</comment>
<dbReference type="GO" id="GO:0004896">
    <property type="term" value="F:cytokine receptor activity"/>
    <property type="evidence" value="ECO:0007669"/>
    <property type="project" value="TreeGrafter"/>
</dbReference>
<feature type="domain" description="Fibronectin type-III" evidence="12">
    <location>
        <begin position="415"/>
        <end position="510"/>
    </location>
</feature>
<evidence type="ECO:0000313" key="13">
    <source>
        <dbReference type="Ensembl" id="ENSHBUP00000035494.1"/>
    </source>
</evidence>
<dbReference type="InterPro" id="IPR003961">
    <property type="entry name" value="FN3_dom"/>
</dbReference>